<accession>A0ABR4AB58</accession>
<sequence>MDNTLTEVLCIIMANLAETQDRRNAIALKALRPCNHRLNGISTKYLFSEIRLEYTEVSYRKMLSLAFDPILHLYVRRLSIVSKAIPGRLLFQPEFESWIKGTTPNTLDEPESNGWESDKERSTMFDSHYFDDVYAEYVELYRRQSLFREKAEVMLMIAASRFPYLEGLVPGTHRHFCKQSH</sequence>
<evidence type="ECO:0000313" key="2">
    <source>
        <dbReference type="Proteomes" id="UP001590950"/>
    </source>
</evidence>
<comment type="caution">
    <text evidence="1">The sequence shown here is derived from an EMBL/GenBank/DDBJ whole genome shotgun (WGS) entry which is preliminary data.</text>
</comment>
<gene>
    <name evidence="1" type="ORF">N7G274_004162</name>
</gene>
<protein>
    <submittedName>
        <fullName evidence="1">Uncharacterized protein</fullName>
    </submittedName>
</protein>
<dbReference type="EMBL" id="JBEFKJ010000012">
    <property type="protein sequence ID" value="KAL2043102.1"/>
    <property type="molecule type" value="Genomic_DNA"/>
</dbReference>
<dbReference type="Proteomes" id="UP001590950">
    <property type="component" value="Unassembled WGS sequence"/>
</dbReference>
<name>A0ABR4AB58_9LECA</name>
<organism evidence="1 2">
    <name type="scientific">Stereocaulon virgatum</name>
    <dbReference type="NCBI Taxonomy" id="373712"/>
    <lineage>
        <taxon>Eukaryota</taxon>
        <taxon>Fungi</taxon>
        <taxon>Dikarya</taxon>
        <taxon>Ascomycota</taxon>
        <taxon>Pezizomycotina</taxon>
        <taxon>Lecanoromycetes</taxon>
        <taxon>OSLEUM clade</taxon>
        <taxon>Lecanoromycetidae</taxon>
        <taxon>Lecanorales</taxon>
        <taxon>Lecanorineae</taxon>
        <taxon>Stereocaulaceae</taxon>
        <taxon>Stereocaulon</taxon>
    </lineage>
</organism>
<reference evidence="1 2" key="1">
    <citation type="submission" date="2024-09" db="EMBL/GenBank/DDBJ databases">
        <title>Rethinking Asexuality: The Enigmatic Case of Functional Sexual Genes in Lepraria (Stereocaulaceae).</title>
        <authorList>
            <person name="Doellman M."/>
            <person name="Sun Y."/>
            <person name="Barcenas-Pena A."/>
            <person name="Lumbsch H.T."/>
            <person name="Grewe F."/>
        </authorList>
    </citation>
    <scope>NUCLEOTIDE SEQUENCE [LARGE SCALE GENOMIC DNA]</scope>
    <source>
        <strain evidence="1 2">Mercado 3170</strain>
    </source>
</reference>
<evidence type="ECO:0000313" key="1">
    <source>
        <dbReference type="EMBL" id="KAL2043102.1"/>
    </source>
</evidence>
<proteinExistence type="predicted"/>
<keyword evidence="2" id="KW-1185">Reference proteome</keyword>